<feature type="transmembrane region" description="Helical" evidence="1">
    <location>
        <begin position="7"/>
        <end position="28"/>
    </location>
</feature>
<evidence type="ECO:0000313" key="3">
    <source>
        <dbReference type="Proteomes" id="UP000184420"/>
    </source>
</evidence>
<organism evidence="2 3">
    <name type="scientific">Chitinophaga jiangningensis</name>
    <dbReference type="NCBI Taxonomy" id="1419482"/>
    <lineage>
        <taxon>Bacteria</taxon>
        <taxon>Pseudomonadati</taxon>
        <taxon>Bacteroidota</taxon>
        <taxon>Chitinophagia</taxon>
        <taxon>Chitinophagales</taxon>
        <taxon>Chitinophagaceae</taxon>
        <taxon>Chitinophaga</taxon>
    </lineage>
</organism>
<feature type="transmembrane region" description="Helical" evidence="1">
    <location>
        <begin position="40"/>
        <end position="64"/>
    </location>
</feature>
<feature type="transmembrane region" description="Helical" evidence="1">
    <location>
        <begin position="76"/>
        <end position="92"/>
    </location>
</feature>
<keyword evidence="1" id="KW-1133">Transmembrane helix</keyword>
<gene>
    <name evidence="2" type="ORF">SAMN05444266_11293</name>
</gene>
<dbReference type="AlphaFoldDB" id="A0A1M7M7K8"/>
<protein>
    <submittedName>
        <fullName evidence="2">Uncharacterized protein</fullName>
    </submittedName>
</protein>
<dbReference type="EMBL" id="FRBL01000012">
    <property type="protein sequence ID" value="SHM86252.1"/>
    <property type="molecule type" value="Genomic_DNA"/>
</dbReference>
<sequence>MRLIRFLLKFVFICNLCFIIGEILRITAYNHNWDGLVKHVLVLGVGIAFPTNFLLSIIVGVLLLIRKIEWKSLPPWVYLSNLAILIVQLIVSF</sequence>
<keyword evidence="1" id="KW-0472">Membrane</keyword>
<dbReference type="Proteomes" id="UP000184420">
    <property type="component" value="Unassembled WGS sequence"/>
</dbReference>
<keyword evidence="3" id="KW-1185">Reference proteome</keyword>
<keyword evidence="1" id="KW-0812">Transmembrane</keyword>
<evidence type="ECO:0000256" key="1">
    <source>
        <dbReference type="SAM" id="Phobius"/>
    </source>
</evidence>
<dbReference type="STRING" id="1419482.SAMN05444266_11293"/>
<reference evidence="2 3" key="1">
    <citation type="submission" date="2016-11" db="EMBL/GenBank/DDBJ databases">
        <authorList>
            <person name="Jaros S."/>
            <person name="Januszkiewicz K."/>
            <person name="Wedrychowicz H."/>
        </authorList>
    </citation>
    <scope>NUCLEOTIDE SEQUENCE [LARGE SCALE GENOMIC DNA]</scope>
    <source>
        <strain evidence="2 3">DSM 27406</strain>
    </source>
</reference>
<proteinExistence type="predicted"/>
<evidence type="ECO:0000313" key="2">
    <source>
        <dbReference type="EMBL" id="SHM86252.1"/>
    </source>
</evidence>
<name>A0A1M7M7K8_9BACT</name>
<accession>A0A1M7M7K8</accession>